<feature type="compositionally biased region" description="Low complexity" evidence="1">
    <location>
        <begin position="169"/>
        <end position="188"/>
    </location>
</feature>
<feature type="compositionally biased region" description="Low complexity" evidence="1">
    <location>
        <begin position="275"/>
        <end position="294"/>
    </location>
</feature>
<evidence type="ECO:0000313" key="3">
    <source>
        <dbReference type="EMBL" id="VTT73825.1"/>
    </source>
</evidence>
<feature type="compositionally biased region" description="Polar residues" evidence="1">
    <location>
        <begin position="191"/>
        <end position="200"/>
    </location>
</feature>
<accession>A0A9Q9RSL7</accession>
<keyword evidence="2" id="KW-0732">Signal</keyword>
<proteinExistence type="predicted"/>
<evidence type="ECO:0000313" key="4">
    <source>
        <dbReference type="Proteomes" id="UP000760494"/>
    </source>
</evidence>
<reference evidence="3" key="1">
    <citation type="submission" date="2019-05" db="EMBL/GenBank/DDBJ databases">
        <authorList>
            <person name="Piombo E."/>
        </authorList>
    </citation>
    <scope>NUCLEOTIDE SEQUENCE</scope>
    <source>
        <strain evidence="3">C2S</strain>
    </source>
</reference>
<comment type="caution">
    <text evidence="3">The sequence shown here is derived from an EMBL/GenBank/DDBJ whole genome shotgun (WGS) entry which is preliminary data.</text>
</comment>
<dbReference type="Proteomes" id="UP000760494">
    <property type="component" value="Unassembled WGS sequence"/>
</dbReference>
<name>A0A9Q9RSL7_FUSFU</name>
<evidence type="ECO:0000256" key="2">
    <source>
        <dbReference type="SAM" id="SignalP"/>
    </source>
</evidence>
<feature type="signal peptide" evidence="2">
    <location>
        <begin position="1"/>
        <end position="18"/>
    </location>
</feature>
<feature type="region of interest" description="Disordered" evidence="1">
    <location>
        <begin position="275"/>
        <end position="306"/>
    </location>
</feature>
<feature type="region of interest" description="Disordered" evidence="1">
    <location>
        <begin position="169"/>
        <end position="217"/>
    </location>
</feature>
<evidence type="ECO:0000256" key="1">
    <source>
        <dbReference type="SAM" id="MobiDB-lite"/>
    </source>
</evidence>
<sequence>MISYALLLSFVFLGAGFGAGFGAGLGERQGFCTEEPALAVGPGTQLAMKLNIKDDTLCTAEIAFSEYLAISWRFQPEHCGGPQLAQFTLPTGIPNGDAYITWGCADESLSCNRIVVSNGKGDITLPTLITETAHCISPTTLITHVVTADPEKQTGIFLDTRLLNPIIPTAPSSVDSDTTTPVATTPVTPRQPWTTPSSYRSLIGTGETRKTHETSARLPTGTSAVATSVLTTVNTSTNTASITVPVLIPIDETTTTINTAPVTVPVLIPIDDSTTTTITNPPSSATNAASNTAPVLSIPSDHTTEGSWTNKPSYVTITSIISTCLMPMPTSKNAQG</sequence>
<gene>
    <name evidence="3" type="ORF">C2S_9293</name>
</gene>
<dbReference type="AlphaFoldDB" id="A0A9Q9RSL7"/>
<protein>
    <submittedName>
        <fullName evidence="3">Uncharacterized protein</fullName>
    </submittedName>
</protein>
<dbReference type="EMBL" id="CABFJX010000371">
    <property type="protein sequence ID" value="VTT73825.1"/>
    <property type="molecule type" value="Genomic_DNA"/>
</dbReference>
<feature type="chain" id="PRO_5040423390" evidence="2">
    <location>
        <begin position="19"/>
        <end position="336"/>
    </location>
</feature>
<organism evidence="3 4">
    <name type="scientific">Fusarium fujikuroi</name>
    <name type="common">Bakanae and foot rot disease fungus</name>
    <name type="synonym">Gibberella fujikuroi</name>
    <dbReference type="NCBI Taxonomy" id="5127"/>
    <lineage>
        <taxon>Eukaryota</taxon>
        <taxon>Fungi</taxon>
        <taxon>Dikarya</taxon>
        <taxon>Ascomycota</taxon>
        <taxon>Pezizomycotina</taxon>
        <taxon>Sordariomycetes</taxon>
        <taxon>Hypocreomycetidae</taxon>
        <taxon>Hypocreales</taxon>
        <taxon>Nectriaceae</taxon>
        <taxon>Fusarium</taxon>
        <taxon>Fusarium fujikuroi species complex</taxon>
    </lineage>
</organism>